<keyword evidence="6 7" id="KW-0472">Membrane</keyword>
<dbReference type="Gene3D" id="1.10.3720.10">
    <property type="entry name" value="MetI-like"/>
    <property type="match status" value="1"/>
</dbReference>
<dbReference type="PATRIC" id="fig|389348.3.peg.335"/>
<keyword evidence="10" id="KW-1185">Reference proteome</keyword>
<dbReference type="Pfam" id="PF00528">
    <property type="entry name" value="BPD_transp_1"/>
    <property type="match status" value="1"/>
</dbReference>
<keyword evidence="3" id="KW-1003">Cell membrane</keyword>
<dbReference type="PROSITE" id="PS50928">
    <property type="entry name" value="ABC_TM1"/>
    <property type="match status" value="1"/>
</dbReference>
<dbReference type="STRING" id="389348.PNK_0296"/>
<feature type="transmembrane region" description="Helical" evidence="7">
    <location>
        <begin position="97"/>
        <end position="126"/>
    </location>
</feature>
<dbReference type="GO" id="GO:0005886">
    <property type="term" value="C:plasma membrane"/>
    <property type="evidence" value="ECO:0007669"/>
    <property type="project" value="UniProtKB-SubCell"/>
</dbReference>
<dbReference type="PANTHER" id="PTHR43386">
    <property type="entry name" value="OLIGOPEPTIDE TRANSPORT SYSTEM PERMEASE PROTEIN APPC"/>
    <property type="match status" value="1"/>
</dbReference>
<feature type="transmembrane region" description="Helical" evidence="7">
    <location>
        <begin position="36"/>
        <end position="59"/>
    </location>
</feature>
<organism evidence="9 10">
    <name type="scientific">Candidatus Protochlamydia naegleriophila</name>
    <dbReference type="NCBI Taxonomy" id="389348"/>
    <lineage>
        <taxon>Bacteria</taxon>
        <taxon>Pseudomonadati</taxon>
        <taxon>Chlamydiota</taxon>
        <taxon>Chlamydiia</taxon>
        <taxon>Parachlamydiales</taxon>
        <taxon>Parachlamydiaceae</taxon>
        <taxon>Candidatus Protochlamydia</taxon>
    </lineage>
</organism>
<dbReference type="InterPro" id="IPR035906">
    <property type="entry name" value="MetI-like_sf"/>
</dbReference>
<dbReference type="InterPro" id="IPR050366">
    <property type="entry name" value="BP-dependent_transpt_permease"/>
</dbReference>
<dbReference type="GO" id="GO:0055085">
    <property type="term" value="P:transmembrane transport"/>
    <property type="evidence" value="ECO:0007669"/>
    <property type="project" value="InterPro"/>
</dbReference>
<dbReference type="InParanoid" id="A0A0U5JA43"/>
<dbReference type="Proteomes" id="UP000069902">
    <property type="component" value="Chromosome cPNK"/>
</dbReference>
<evidence type="ECO:0000256" key="1">
    <source>
        <dbReference type="ARBA" id="ARBA00004651"/>
    </source>
</evidence>
<proteinExistence type="inferred from homology"/>
<dbReference type="KEGG" id="pnl:PNK_0296"/>
<dbReference type="InterPro" id="IPR025966">
    <property type="entry name" value="OppC_N"/>
</dbReference>
<dbReference type="PANTHER" id="PTHR43386:SF22">
    <property type="entry name" value="OLIGOPEPTIDE TRANSPORT SYSTEM PERMEASE PROTEIN OPPC"/>
    <property type="match status" value="1"/>
</dbReference>
<dbReference type="InterPro" id="IPR000515">
    <property type="entry name" value="MetI-like"/>
</dbReference>
<dbReference type="FunCoup" id="A0A0U5JA43">
    <property type="interactions" value="128"/>
</dbReference>
<dbReference type="Pfam" id="PF12911">
    <property type="entry name" value="OppC_N"/>
    <property type="match status" value="1"/>
</dbReference>
<reference evidence="10" key="1">
    <citation type="submission" date="2015-09" db="EMBL/GenBank/DDBJ databases">
        <authorList>
            <person name="Bertelli C."/>
        </authorList>
    </citation>
    <scope>NUCLEOTIDE SEQUENCE [LARGE SCALE GENOMIC DNA]</scope>
    <source>
        <strain evidence="10">KNic</strain>
    </source>
</reference>
<dbReference type="AlphaFoldDB" id="A0A0U5JA43"/>
<sequence>MQTIDDSLFTPINAWDSSDAPHCQLRKNAWQRFQSSSLGISGLMLLTLILLGALIGPFFSNYAYEATHLTLKNQPPSLQFWFGTDDLGRDLFTRVWYGARISLCVGLLAALIDLIVGLLWGGIAGFCGGKIDEAMMRFADIVYSLPYLLIVILFTVVLGSGLFSVILAITLFGWITMARIVRGQILLLKEMEYVLAAQALGAGFGRILSKHLLPNAVGPILVTLTLTIPSAIFAEAFLSFLGLGVQAPMASWGTMANEGLPALQFYPWRLLFPAAFISVTMLAFHLIGEGLKATFDKSLQESL</sequence>
<feature type="domain" description="ABC transmembrane type-1" evidence="8">
    <location>
        <begin position="99"/>
        <end position="288"/>
    </location>
</feature>
<evidence type="ECO:0000256" key="5">
    <source>
        <dbReference type="ARBA" id="ARBA00022989"/>
    </source>
</evidence>
<evidence type="ECO:0000256" key="4">
    <source>
        <dbReference type="ARBA" id="ARBA00022692"/>
    </source>
</evidence>
<evidence type="ECO:0000256" key="7">
    <source>
        <dbReference type="RuleBase" id="RU363032"/>
    </source>
</evidence>
<keyword evidence="5 7" id="KW-1133">Transmembrane helix</keyword>
<name>A0A0U5JA43_9BACT</name>
<evidence type="ECO:0000256" key="3">
    <source>
        <dbReference type="ARBA" id="ARBA00022475"/>
    </source>
</evidence>
<evidence type="ECO:0000256" key="6">
    <source>
        <dbReference type="ARBA" id="ARBA00023136"/>
    </source>
</evidence>
<dbReference type="SUPFAM" id="SSF161098">
    <property type="entry name" value="MetI-like"/>
    <property type="match status" value="1"/>
</dbReference>
<protein>
    <submittedName>
        <fullName evidence="9">Putative ABC-type oligopeptide transporter, permease subunit</fullName>
    </submittedName>
</protein>
<feature type="transmembrane region" description="Helical" evidence="7">
    <location>
        <begin position="221"/>
        <end position="245"/>
    </location>
</feature>
<evidence type="ECO:0000256" key="2">
    <source>
        <dbReference type="ARBA" id="ARBA00022448"/>
    </source>
</evidence>
<accession>A0A0U5JA43</accession>
<evidence type="ECO:0000259" key="8">
    <source>
        <dbReference type="PROSITE" id="PS50928"/>
    </source>
</evidence>
<evidence type="ECO:0000313" key="9">
    <source>
        <dbReference type="EMBL" id="CUI15933.1"/>
    </source>
</evidence>
<gene>
    <name evidence="9" type="primary">oppc1</name>
    <name evidence="9" type="ORF">PNK_0296</name>
</gene>
<feature type="transmembrane region" description="Helical" evidence="7">
    <location>
        <begin position="147"/>
        <end position="173"/>
    </location>
</feature>
<keyword evidence="4 7" id="KW-0812">Transmembrane</keyword>
<comment type="subcellular location">
    <subcellularLocation>
        <location evidence="1 7">Cell membrane</location>
        <topology evidence="1 7">Multi-pass membrane protein</topology>
    </subcellularLocation>
</comment>
<dbReference type="CDD" id="cd06261">
    <property type="entry name" value="TM_PBP2"/>
    <property type="match status" value="1"/>
</dbReference>
<comment type="similarity">
    <text evidence="7">Belongs to the binding-protein-dependent transport system permease family.</text>
</comment>
<feature type="transmembrane region" description="Helical" evidence="7">
    <location>
        <begin position="265"/>
        <end position="287"/>
    </location>
</feature>
<keyword evidence="2 7" id="KW-0813">Transport</keyword>
<evidence type="ECO:0000313" key="10">
    <source>
        <dbReference type="Proteomes" id="UP000069902"/>
    </source>
</evidence>
<dbReference type="RefSeq" id="WP_059059863.1">
    <property type="nucleotide sequence ID" value="NZ_LN879502.1"/>
</dbReference>
<dbReference type="EMBL" id="LN879502">
    <property type="protein sequence ID" value="CUI15933.1"/>
    <property type="molecule type" value="Genomic_DNA"/>
</dbReference>